<name>A0A811BR66_9VIRU</name>
<protein>
    <submittedName>
        <fullName evidence="2">Uncharacterized protein</fullName>
    </submittedName>
</protein>
<sequence>MDVSAAGARSAHRDHAQEATPLKCCDWLALACDRQLVLRSRDYASFTPGKAMILVPIDTAVSERRDEVARGTAQSQEAAAAFFGASIEVVVPTGHAWLERDGVRVAMPAACLAAHWASHKGTLALSAYRSLTHASDERDNADPGDPAGDDVHWHSEAGEGGSWLCSGSGDRQTRYMRWRDVMDMPPVRVCPRDDDHDRCGREAIHSALRRSHGDGDDGNRDDPMSPRVVVAAEAERLLADAVARRAVCDEACMVQEITPVWLDDAVSYLDQLCKKK</sequence>
<evidence type="ECO:0000313" key="3">
    <source>
        <dbReference type="Proteomes" id="UP001253637"/>
    </source>
</evidence>
<reference evidence="2" key="1">
    <citation type="submission" date="2021-04" db="EMBL/GenBank/DDBJ databases">
        <title>Draft Genome Sequence of Pandoravirus japonicus, Isolated from the Sabaishi River of Niigata, Japan.</title>
        <authorList>
            <person name="Hosokawa N."/>
            <person name="Takahashi H."/>
            <person name="Aoki K."/>
            <person name="Takemura M."/>
        </authorList>
    </citation>
    <scope>NUCLEOTIDE SEQUENCE</scope>
</reference>
<dbReference type="EMBL" id="LC625835">
    <property type="protein sequence ID" value="BCU03617.1"/>
    <property type="molecule type" value="Genomic_DNA"/>
</dbReference>
<feature type="region of interest" description="Disordered" evidence="1">
    <location>
        <begin position="135"/>
        <end position="156"/>
    </location>
</feature>
<proteinExistence type="predicted"/>
<evidence type="ECO:0000313" key="2">
    <source>
        <dbReference type="EMBL" id="BCU03617.1"/>
    </source>
</evidence>
<accession>A0A811BR66</accession>
<dbReference type="Proteomes" id="UP001253637">
    <property type="component" value="Segment"/>
</dbReference>
<evidence type="ECO:0000256" key="1">
    <source>
        <dbReference type="SAM" id="MobiDB-lite"/>
    </source>
</evidence>
<organism evidence="2 3">
    <name type="scientific">Pandoravirus japonicus</name>
    <dbReference type="NCBI Taxonomy" id="2823154"/>
    <lineage>
        <taxon>Viruses</taxon>
        <taxon>Pandoravirus</taxon>
    </lineage>
</organism>